<dbReference type="InterPro" id="IPR010985">
    <property type="entry name" value="Ribbon_hlx_hlx"/>
</dbReference>
<dbReference type="OrthoDB" id="5298181at2"/>
<dbReference type="Gene3D" id="1.10.1220.10">
    <property type="entry name" value="Met repressor-like"/>
    <property type="match status" value="1"/>
</dbReference>
<evidence type="ECO:0000313" key="3">
    <source>
        <dbReference type="Proteomes" id="UP000218023"/>
    </source>
</evidence>
<dbReference type="Pfam" id="PF01402">
    <property type="entry name" value="RHH_1"/>
    <property type="match status" value="1"/>
</dbReference>
<dbReference type="CDD" id="cd22233">
    <property type="entry name" value="RHH_CopAso-like"/>
    <property type="match status" value="1"/>
</dbReference>
<evidence type="ECO:0000259" key="1">
    <source>
        <dbReference type="Pfam" id="PF01402"/>
    </source>
</evidence>
<dbReference type="InterPro" id="IPR013321">
    <property type="entry name" value="Arc_rbn_hlx_hlx"/>
</dbReference>
<organism evidence="2 3">
    <name type="scientific">Paracoccus salipaludis</name>
    <dbReference type="NCBI Taxonomy" id="2032623"/>
    <lineage>
        <taxon>Bacteria</taxon>
        <taxon>Pseudomonadati</taxon>
        <taxon>Pseudomonadota</taxon>
        <taxon>Alphaproteobacteria</taxon>
        <taxon>Rhodobacterales</taxon>
        <taxon>Paracoccaceae</taxon>
        <taxon>Paracoccus</taxon>
    </lineage>
</organism>
<proteinExistence type="predicted"/>
<evidence type="ECO:0000313" key="2">
    <source>
        <dbReference type="EMBL" id="PAU95965.1"/>
    </source>
</evidence>
<keyword evidence="3" id="KW-1185">Reference proteome</keyword>
<dbReference type="InterPro" id="IPR002145">
    <property type="entry name" value="CopG"/>
</dbReference>
<protein>
    <submittedName>
        <fullName evidence="2">CopG family transcriptional regulator</fullName>
    </submittedName>
</protein>
<dbReference type="Proteomes" id="UP000218023">
    <property type="component" value="Unassembled WGS sequence"/>
</dbReference>
<dbReference type="AlphaFoldDB" id="A0A2A2GGH7"/>
<dbReference type="GO" id="GO:0006355">
    <property type="term" value="P:regulation of DNA-templated transcription"/>
    <property type="evidence" value="ECO:0007669"/>
    <property type="project" value="InterPro"/>
</dbReference>
<comment type="caution">
    <text evidence="2">The sequence shown here is derived from an EMBL/GenBank/DDBJ whole genome shotgun (WGS) entry which is preliminary data.</text>
</comment>
<sequence>MPVAHPVAVKLNPEVHARVRELAKAQHRSPHYLMREAITQYVEREEKREAFRQEALAAWSAYQASGLHVTHAEADAWLARLEAGQDVEAPECQN</sequence>
<dbReference type="EMBL" id="NSJZ01000027">
    <property type="protein sequence ID" value="PAU95965.1"/>
    <property type="molecule type" value="Genomic_DNA"/>
</dbReference>
<gene>
    <name evidence="2" type="ORF">CK240_16155</name>
</gene>
<dbReference type="RefSeq" id="WP_095641350.1">
    <property type="nucleotide sequence ID" value="NZ_NSJZ01000027.1"/>
</dbReference>
<accession>A0A2A2GGH7</accession>
<reference evidence="2 3" key="1">
    <citation type="submission" date="2017-09" db="EMBL/GenBank/DDBJ databases">
        <title>Paracoccus alkalisoli sp. nov., isolated from saline alkaline soil.</title>
        <authorList>
            <person name="Dong X."/>
            <person name="Zhang G."/>
        </authorList>
    </citation>
    <scope>NUCLEOTIDE SEQUENCE [LARGE SCALE GENOMIC DNA]</scope>
    <source>
        <strain evidence="2 3">WN007</strain>
    </source>
</reference>
<dbReference type="SUPFAM" id="SSF47598">
    <property type="entry name" value="Ribbon-helix-helix"/>
    <property type="match status" value="1"/>
</dbReference>
<feature type="domain" description="Ribbon-helix-helix protein CopG" evidence="1">
    <location>
        <begin position="7"/>
        <end position="45"/>
    </location>
</feature>
<name>A0A2A2GGH7_9RHOB</name>